<sequence length="668" mass="73539">MKTKLSGILTLLLAFVVQVSFAQERTITGTVSDETGALPGVSVLIEGTTSGTETDFDGNFSIEASSGDVLRFSFVGMTTVKRTVGAESSINVTMVSQENTLDEVVVTALGIEREKKSLGYATQEVGGEAINTVKDPNFVNSLQGKTSGVDVKASGTMGGSTNVVIRGYSSMFNSNQALFVIDGVPISNINNNTSDQTTGRGGYDYGNAAQDLNPDDIESVNVLKGGGATALYGSRAANGVILITTKKGKDHGTKAIGVTINSAVTMNVFNPDTFNRYQKEYGAGYSDYYYDAGGPSDGGFFERDLNGDGILELTTPSTEDASFGAVFDENLLVYQWDSWYPELEDTYLVPRPWVAAENDPTTFFKTGVTMFNSIDLNGANEKGDFRLGYTNLDQQGILPNSQIRRNTISFNGSLKLTEKFTASVRANYTNTAGKGRYGTGYDSQNPLQSMRQWNQANVDFKDQEAAYFATRKNITWNANDPLTNRTPIYTDNPYWTRYENFQNDVRDRLNGNVTLNYQINDWLGIMGRVTMDNYSSIQEERIAIGSVDVPNYTRFNERFMENNYDLMLNFNKTWDKLSLNGVIGTNINRINYSNIRASTNGGLNVPRLYSLSNSASSLLAPAEYQYYSGIDGYYANASLGWNNLLYLEGSYRRDVSSNLPSDNNTYDY</sequence>
<dbReference type="Pfam" id="PF07715">
    <property type="entry name" value="Plug"/>
    <property type="match status" value="1"/>
</dbReference>
<dbReference type="PROSITE" id="PS52016">
    <property type="entry name" value="TONB_DEPENDENT_REC_3"/>
    <property type="match status" value="1"/>
</dbReference>
<dbReference type="SUPFAM" id="SSF49464">
    <property type="entry name" value="Carboxypeptidase regulatory domain-like"/>
    <property type="match status" value="1"/>
</dbReference>
<evidence type="ECO:0000256" key="7">
    <source>
        <dbReference type="ARBA" id="ARBA00023237"/>
    </source>
</evidence>
<evidence type="ECO:0000256" key="9">
    <source>
        <dbReference type="SAM" id="SignalP"/>
    </source>
</evidence>
<dbReference type="InterPro" id="IPR036942">
    <property type="entry name" value="Beta-barrel_TonB_sf"/>
</dbReference>
<accession>A0ABU9L1J9</accession>
<keyword evidence="2 8" id="KW-0813">Transport</keyword>
<evidence type="ECO:0000313" key="11">
    <source>
        <dbReference type="EMBL" id="MEL4455534.1"/>
    </source>
</evidence>
<dbReference type="NCBIfam" id="TIGR04057">
    <property type="entry name" value="SusC_RagA_signa"/>
    <property type="match status" value="1"/>
</dbReference>
<dbReference type="InterPro" id="IPR039426">
    <property type="entry name" value="TonB-dep_rcpt-like"/>
</dbReference>
<dbReference type="PANTHER" id="PTHR30069:SF29">
    <property type="entry name" value="HEMOGLOBIN AND HEMOGLOBIN-HAPTOGLOBIN-BINDING PROTEIN 1-RELATED"/>
    <property type="match status" value="1"/>
</dbReference>
<evidence type="ECO:0000256" key="6">
    <source>
        <dbReference type="ARBA" id="ARBA00023136"/>
    </source>
</evidence>
<keyword evidence="3 8" id="KW-1134">Transmembrane beta strand</keyword>
<name>A0ABU9L1J9_9FLAO</name>
<feature type="signal peptide" evidence="9">
    <location>
        <begin position="1"/>
        <end position="22"/>
    </location>
</feature>
<dbReference type="InterPro" id="IPR012910">
    <property type="entry name" value="Plug_dom"/>
</dbReference>
<dbReference type="InterPro" id="IPR008969">
    <property type="entry name" value="CarboxyPept-like_regulatory"/>
</dbReference>
<evidence type="ECO:0000256" key="3">
    <source>
        <dbReference type="ARBA" id="ARBA00022452"/>
    </source>
</evidence>
<dbReference type="EMBL" id="JBCDNA010000001">
    <property type="protein sequence ID" value="MEL4455534.1"/>
    <property type="molecule type" value="Genomic_DNA"/>
</dbReference>
<keyword evidence="4 8" id="KW-0812">Transmembrane</keyword>
<protein>
    <submittedName>
        <fullName evidence="11">SusC/RagA family TonB-linked outer membrane protein</fullName>
    </submittedName>
</protein>
<evidence type="ECO:0000256" key="4">
    <source>
        <dbReference type="ARBA" id="ARBA00022692"/>
    </source>
</evidence>
<evidence type="ECO:0000256" key="8">
    <source>
        <dbReference type="PROSITE-ProRule" id="PRU01360"/>
    </source>
</evidence>
<dbReference type="Gene3D" id="2.40.170.20">
    <property type="entry name" value="TonB-dependent receptor, beta-barrel domain"/>
    <property type="match status" value="1"/>
</dbReference>
<evidence type="ECO:0000259" key="10">
    <source>
        <dbReference type="Pfam" id="PF07715"/>
    </source>
</evidence>
<dbReference type="SUPFAM" id="SSF56935">
    <property type="entry name" value="Porins"/>
    <property type="match status" value="1"/>
</dbReference>
<dbReference type="PANTHER" id="PTHR30069">
    <property type="entry name" value="TONB-DEPENDENT OUTER MEMBRANE RECEPTOR"/>
    <property type="match status" value="1"/>
</dbReference>
<gene>
    <name evidence="11" type="ORF">AABB81_06465</name>
</gene>
<keyword evidence="7 8" id="KW-0998">Cell outer membrane</keyword>
<dbReference type="Gene3D" id="2.170.130.10">
    <property type="entry name" value="TonB-dependent receptor, plug domain"/>
    <property type="match status" value="1"/>
</dbReference>
<dbReference type="NCBIfam" id="TIGR04056">
    <property type="entry name" value="OMP_RagA_SusC"/>
    <property type="match status" value="1"/>
</dbReference>
<dbReference type="InterPro" id="IPR023996">
    <property type="entry name" value="TonB-dep_OMP_SusC/RagA"/>
</dbReference>
<reference evidence="11 12" key="1">
    <citation type="submission" date="2024-04" db="EMBL/GenBank/DDBJ databases">
        <title>whole genome sequencing of Lutimonas vermicola strain IMCC1616.</title>
        <authorList>
            <person name="Bae S.S."/>
        </authorList>
    </citation>
    <scope>NUCLEOTIDE SEQUENCE [LARGE SCALE GENOMIC DNA]</scope>
    <source>
        <strain evidence="11 12">IMCC1616</strain>
    </source>
</reference>
<keyword evidence="12" id="KW-1185">Reference proteome</keyword>
<keyword evidence="6 8" id="KW-0472">Membrane</keyword>
<dbReference type="RefSeq" id="WP_342159378.1">
    <property type="nucleotide sequence ID" value="NZ_JBCDNA010000001.1"/>
</dbReference>
<organism evidence="11 12">
    <name type="scientific">Lutimonas vermicola</name>
    <dbReference type="NCBI Taxonomy" id="414288"/>
    <lineage>
        <taxon>Bacteria</taxon>
        <taxon>Pseudomonadati</taxon>
        <taxon>Bacteroidota</taxon>
        <taxon>Flavobacteriia</taxon>
        <taxon>Flavobacteriales</taxon>
        <taxon>Flavobacteriaceae</taxon>
        <taxon>Lutimonas</taxon>
    </lineage>
</organism>
<dbReference type="InterPro" id="IPR037066">
    <property type="entry name" value="Plug_dom_sf"/>
</dbReference>
<evidence type="ECO:0000256" key="5">
    <source>
        <dbReference type="ARBA" id="ARBA00022729"/>
    </source>
</evidence>
<dbReference type="Pfam" id="PF13715">
    <property type="entry name" value="CarbopepD_reg_2"/>
    <property type="match status" value="1"/>
</dbReference>
<dbReference type="InterPro" id="IPR023997">
    <property type="entry name" value="TonB-dep_OMP_SusC/RagA_CS"/>
</dbReference>
<comment type="similarity">
    <text evidence="8">Belongs to the TonB-dependent receptor family.</text>
</comment>
<dbReference type="Proteomes" id="UP001474120">
    <property type="component" value="Unassembled WGS sequence"/>
</dbReference>
<comment type="caution">
    <text evidence="11">The sequence shown here is derived from an EMBL/GenBank/DDBJ whole genome shotgun (WGS) entry which is preliminary data.</text>
</comment>
<feature type="chain" id="PRO_5046474071" evidence="9">
    <location>
        <begin position="23"/>
        <end position="668"/>
    </location>
</feature>
<keyword evidence="5 9" id="KW-0732">Signal</keyword>
<comment type="subcellular location">
    <subcellularLocation>
        <location evidence="1 8">Cell outer membrane</location>
        <topology evidence="1 8">Multi-pass membrane protein</topology>
    </subcellularLocation>
</comment>
<evidence type="ECO:0000256" key="2">
    <source>
        <dbReference type="ARBA" id="ARBA00022448"/>
    </source>
</evidence>
<evidence type="ECO:0000256" key="1">
    <source>
        <dbReference type="ARBA" id="ARBA00004571"/>
    </source>
</evidence>
<feature type="domain" description="TonB-dependent receptor plug" evidence="10">
    <location>
        <begin position="115"/>
        <end position="240"/>
    </location>
</feature>
<proteinExistence type="inferred from homology"/>
<evidence type="ECO:0000313" key="12">
    <source>
        <dbReference type="Proteomes" id="UP001474120"/>
    </source>
</evidence>